<dbReference type="RefSeq" id="WP_198576964.1">
    <property type="nucleotide sequence ID" value="NZ_JADWOX010000010.1"/>
</dbReference>
<dbReference type="Proteomes" id="UP000639859">
    <property type="component" value="Unassembled WGS sequence"/>
</dbReference>
<dbReference type="EMBL" id="JADWOX010000010">
    <property type="protein sequence ID" value="MBI1685054.1"/>
    <property type="molecule type" value="Genomic_DNA"/>
</dbReference>
<evidence type="ECO:0000313" key="2">
    <source>
        <dbReference type="EMBL" id="MBI1685054.1"/>
    </source>
</evidence>
<proteinExistence type="predicted"/>
<organism evidence="2 3">
    <name type="scientific">Caulobacter hibisci</name>
    <dbReference type="NCBI Taxonomy" id="2035993"/>
    <lineage>
        <taxon>Bacteria</taxon>
        <taxon>Pseudomonadati</taxon>
        <taxon>Pseudomonadota</taxon>
        <taxon>Alphaproteobacteria</taxon>
        <taxon>Caulobacterales</taxon>
        <taxon>Caulobacteraceae</taxon>
        <taxon>Caulobacter</taxon>
    </lineage>
</organism>
<feature type="signal peptide" evidence="1">
    <location>
        <begin position="1"/>
        <end position="21"/>
    </location>
</feature>
<name>A0ABS0SZL5_9CAUL</name>
<keyword evidence="1" id="KW-0732">Signal</keyword>
<comment type="caution">
    <text evidence="2">The sequence shown here is derived from an EMBL/GenBank/DDBJ whole genome shotgun (WGS) entry which is preliminary data.</text>
</comment>
<evidence type="ECO:0000256" key="1">
    <source>
        <dbReference type="SAM" id="SignalP"/>
    </source>
</evidence>
<evidence type="ECO:0000313" key="3">
    <source>
        <dbReference type="Proteomes" id="UP000639859"/>
    </source>
</evidence>
<gene>
    <name evidence="2" type="ORF">I4Q42_15390</name>
</gene>
<reference evidence="2 3" key="1">
    <citation type="submission" date="2020-11" db="EMBL/GenBank/DDBJ databases">
        <title>genome sequence of strain KACC 18849.</title>
        <authorList>
            <person name="Gao J."/>
            <person name="Zhang X."/>
        </authorList>
    </citation>
    <scope>NUCLEOTIDE SEQUENCE [LARGE SCALE GENOMIC DNA]</scope>
    <source>
        <strain evidence="2 3">KACC 18849</strain>
    </source>
</reference>
<feature type="chain" id="PRO_5047092706" evidence="1">
    <location>
        <begin position="22"/>
        <end position="271"/>
    </location>
</feature>
<keyword evidence="3" id="KW-1185">Reference proteome</keyword>
<sequence length="271" mass="28878">MKAIAALFCIAVSLAPLSANAQTTAIDAEQKSGVAGVFKDLAAESPAYFLRDAGGHSPGKNRVVIGVTIPRSLGLGLCSLDGFTIVALPERDAAATAETALIRQVETERRYYLIDNGASSATDEDAACAALAKTPALRERGARTNDFFAAPDPSAAMTTGLLVRKLGAQTHQIETGPLRVVCQRRCPSPSIAKRLFEPTGVLSVHYRPICAKGRACYSALLSSRRSDGPYSDSDSQLWKLEFAVPFGAERRFEQISLTPLPILQLGDDVLD</sequence>
<accession>A0ABS0SZL5</accession>
<protein>
    <submittedName>
        <fullName evidence="2">Uncharacterized protein</fullName>
    </submittedName>
</protein>